<dbReference type="GO" id="GO:0006355">
    <property type="term" value="P:regulation of DNA-templated transcription"/>
    <property type="evidence" value="ECO:0007669"/>
    <property type="project" value="InterPro"/>
</dbReference>
<keyword evidence="2 5" id="KW-0863">Zinc-finger</keyword>
<sequence>MEEYISSKKLSGSGCCVPGCRNYGKKGGVHFYSFSTVSHKKPQTEKWIKAIRRVNEDGTPWQPNKGSRICSQHFIGNKKSEHPLSPSFVPTIFPEAYYGKQMNKVTQKLLLNRFQRTMKRQMEKKMETLDNNNKKKNIEPQENYNLVFIKSELDIKDEPVDVYSDKETQVNFLEPPDPAPLTFICNNYVNNSRSDASTQAYIPLIKKFYLAKQPKLKLVEKGYGTRELGPDFEKLNSPVISKAPDGFLGMSSVVCDQELLDLTGLRLDAFNIILNVLKEAERGYGQKISLDNRLLIFFMRIKTGLSFSALSVLFKVHRTSISRIYQSTAQALMKNFKDYVTWPKEENTMFITDFRAVFPELLKAVYAKHKPGHSRV</sequence>
<dbReference type="AlphaFoldDB" id="A0A8J2HPQ8"/>
<feature type="domain" description="THAP-type" evidence="6">
    <location>
        <begin position="10"/>
        <end position="93"/>
    </location>
</feature>
<dbReference type="SUPFAM" id="SSF57716">
    <property type="entry name" value="Glucocorticoid receptor-like (DNA-binding domain)"/>
    <property type="match status" value="1"/>
</dbReference>
<dbReference type="SMART" id="SM00980">
    <property type="entry name" value="THAP"/>
    <property type="match status" value="1"/>
</dbReference>
<reference evidence="7" key="1">
    <citation type="submission" date="2021-04" db="EMBL/GenBank/DDBJ databases">
        <authorList>
            <person name="Chebbi M.A.C M."/>
        </authorList>
    </citation>
    <scope>NUCLEOTIDE SEQUENCE</scope>
</reference>
<accession>A0A8J2HPQ8</accession>
<evidence type="ECO:0000256" key="4">
    <source>
        <dbReference type="ARBA" id="ARBA00023125"/>
    </source>
</evidence>
<dbReference type="PROSITE" id="PS50950">
    <property type="entry name" value="ZF_THAP"/>
    <property type="match status" value="1"/>
</dbReference>
<keyword evidence="3" id="KW-0862">Zinc</keyword>
<dbReference type="InterPro" id="IPR027805">
    <property type="entry name" value="Transposase_HTH_dom"/>
</dbReference>
<evidence type="ECO:0000256" key="2">
    <source>
        <dbReference type="ARBA" id="ARBA00022771"/>
    </source>
</evidence>
<evidence type="ECO:0000256" key="3">
    <source>
        <dbReference type="ARBA" id="ARBA00022833"/>
    </source>
</evidence>
<keyword evidence="4 5" id="KW-0238">DNA-binding</keyword>
<dbReference type="EMBL" id="CAJNRD030001124">
    <property type="protein sequence ID" value="CAG5107114.1"/>
    <property type="molecule type" value="Genomic_DNA"/>
</dbReference>
<evidence type="ECO:0000256" key="1">
    <source>
        <dbReference type="ARBA" id="ARBA00022723"/>
    </source>
</evidence>
<dbReference type="SUPFAM" id="SSF47655">
    <property type="entry name" value="STAT"/>
    <property type="match status" value="1"/>
</dbReference>
<evidence type="ECO:0000259" key="6">
    <source>
        <dbReference type="PROSITE" id="PS50950"/>
    </source>
</evidence>
<keyword evidence="1" id="KW-0479">Metal-binding</keyword>
<evidence type="ECO:0000313" key="8">
    <source>
        <dbReference type="Proteomes" id="UP000786811"/>
    </source>
</evidence>
<dbReference type="InterPro" id="IPR006612">
    <property type="entry name" value="THAP_Znf"/>
</dbReference>
<proteinExistence type="predicted"/>
<dbReference type="GO" id="GO:0003677">
    <property type="term" value="F:DNA binding"/>
    <property type="evidence" value="ECO:0007669"/>
    <property type="project" value="UniProtKB-UniRule"/>
</dbReference>
<dbReference type="InterPro" id="IPR015988">
    <property type="entry name" value="STAT_TF_CC"/>
</dbReference>
<keyword evidence="8" id="KW-1185">Reference proteome</keyword>
<evidence type="ECO:0000256" key="5">
    <source>
        <dbReference type="PROSITE-ProRule" id="PRU00309"/>
    </source>
</evidence>
<protein>
    <recommendedName>
        <fullName evidence="6">THAP-type domain-containing protein</fullName>
    </recommendedName>
</protein>
<evidence type="ECO:0000313" key="7">
    <source>
        <dbReference type="EMBL" id="CAG5107114.1"/>
    </source>
</evidence>
<dbReference type="Pfam" id="PF05485">
    <property type="entry name" value="THAP"/>
    <property type="match status" value="1"/>
</dbReference>
<dbReference type="GO" id="GO:0007165">
    <property type="term" value="P:signal transduction"/>
    <property type="evidence" value="ECO:0007669"/>
    <property type="project" value="InterPro"/>
</dbReference>
<dbReference type="Proteomes" id="UP000786811">
    <property type="component" value="Unassembled WGS sequence"/>
</dbReference>
<dbReference type="OrthoDB" id="6496153at2759"/>
<organism evidence="7 8">
    <name type="scientific">Cotesia congregata</name>
    <name type="common">Parasitoid wasp</name>
    <name type="synonym">Apanteles congregatus</name>
    <dbReference type="NCBI Taxonomy" id="51543"/>
    <lineage>
        <taxon>Eukaryota</taxon>
        <taxon>Metazoa</taxon>
        <taxon>Ecdysozoa</taxon>
        <taxon>Arthropoda</taxon>
        <taxon>Hexapoda</taxon>
        <taxon>Insecta</taxon>
        <taxon>Pterygota</taxon>
        <taxon>Neoptera</taxon>
        <taxon>Endopterygota</taxon>
        <taxon>Hymenoptera</taxon>
        <taxon>Apocrita</taxon>
        <taxon>Ichneumonoidea</taxon>
        <taxon>Braconidae</taxon>
        <taxon>Microgastrinae</taxon>
        <taxon>Cotesia</taxon>
    </lineage>
</organism>
<dbReference type="GO" id="GO:0008270">
    <property type="term" value="F:zinc ion binding"/>
    <property type="evidence" value="ECO:0007669"/>
    <property type="project" value="UniProtKB-KW"/>
</dbReference>
<dbReference type="PANTHER" id="PTHR23080">
    <property type="entry name" value="THAP DOMAIN PROTEIN"/>
    <property type="match status" value="1"/>
</dbReference>
<gene>
    <name evidence="7" type="ORF">HICCMSTLAB_LOCUS12593</name>
</gene>
<name>A0A8J2HPQ8_COTCN</name>
<comment type="caution">
    <text evidence="7">The sequence shown here is derived from an EMBL/GenBank/DDBJ whole genome shotgun (WGS) entry which is preliminary data.</text>
</comment>
<dbReference type="Pfam" id="PF13613">
    <property type="entry name" value="HTH_Tnp_4"/>
    <property type="match status" value="1"/>
</dbReference>